<keyword evidence="2" id="KW-0732">Signal</keyword>
<dbReference type="AlphaFoldDB" id="A0A1D2MI59"/>
<dbReference type="GO" id="GO:0006508">
    <property type="term" value="P:proteolysis"/>
    <property type="evidence" value="ECO:0007669"/>
    <property type="project" value="InterPro"/>
</dbReference>
<dbReference type="EMBL" id="LJIJ01001178">
    <property type="protein sequence ID" value="ODM92653.1"/>
    <property type="molecule type" value="Genomic_DNA"/>
</dbReference>
<dbReference type="PANTHER" id="PTHR10514:SF27">
    <property type="entry name" value="ANGIOTENSIN-CONVERTING ENZYME"/>
    <property type="match status" value="1"/>
</dbReference>
<protein>
    <submittedName>
        <fullName evidence="7">Angiotensin-converting enzyme</fullName>
    </submittedName>
</protein>
<dbReference type="InterPro" id="IPR001548">
    <property type="entry name" value="Peptidase_M2"/>
</dbReference>
<dbReference type="Pfam" id="PF01401">
    <property type="entry name" value="Peptidase_M2"/>
    <property type="match status" value="1"/>
</dbReference>
<evidence type="ECO:0000256" key="3">
    <source>
        <dbReference type="ARBA" id="ARBA00023157"/>
    </source>
</evidence>
<evidence type="ECO:0000256" key="5">
    <source>
        <dbReference type="PIRSR" id="PIRSR601548-2"/>
    </source>
</evidence>
<evidence type="ECO:0000256" key="2">
    <source>
        <dbReference type="ARBA" id="ARBA00022729"/>
    </source>
</evidence>
<reference evidence="7 8" key="1">
    <citation type="journal article" date="2016" name="Genome Biol. Evol.">
        <title>Gene Family Evolution Reflects Adaptation to Soil Environmental Stressors in the Genome of the Collembolan Orchesella cincta.</title>
        <authorList>
            <person name="Faddeeva-Vakhrusheva A."/>
            <person name="Derks M.F."/>
            <person name="Anvar S.Y."/>
            <person name="Agamennone V."/>
            <person name="Suring W."/>
            <person name="Smit S."/>
            <person name="van Straalen N.M."/>
            <person name="Roelofs D."/>
        </authorList>
    </citation>
    <scope>NUCLEOTIDE SEQUENCE [LARGE SCALE GENOMIC DNA]</scope>
    <source>
        <tissue evidence="7">Mixed pool</tissue>
    </source>
</reference>
<sequence length="100" mass="12141">MRLTYLWSAWRNATGRKIRNMYNQFVDLGNDAAKLNDFDSLKELWLRDYEAPNFQKNCEELLRQVKPLYDELHAYTRYMLREKVYPQLKPEDPIPEHIFG</sequence>
<dbReference type="GO" id="GO:0005886">
    <property type="term" value="C:plasma membrane"/>
    <property type="evidence" value="ECO:0007669"/>
    <property type="project" value="TreeGrafter"/>
</dbReference>
<dbReference type="Proteomes" id="UP000094527">
    <property type="component" value="Unassembled WGS sequence"/>
</dbReference>
<keyword evidence="8" id="KW-1185">Reference proteome</keyword>
<organism evidence="7 8">
    <name type="scientific">Orchesella cincta</name>
    <name type="common">Springtail</name>
    <name type="synonym">Podura cincta</name>
    <dbReference type="NCBI Taxonomy" id="48709"/>
    <lineage>
        <taxon>Eukaryota</taxon>
        <taxon>Metazoa</taxon>
        <taxon>Ecdysozoa</taxon>
        <taxon>Arthropoda</taxon>
        <taxon>Hexapoda</taxon>
        <taxon>Collembola</taxon>
        <taxon>Entomobryomorpha</taxon>
        <taxon>Entomobryoidea</taxon>
        <taxon>Orchesellidae</taxon>
        <taxon>Orchesellinae</taxon>
        <taxon>Orchesella</taxon>
    </lineage>
</organism>
<dbReference type="PROSITE" id="PS52011">
    <property type="entry name" value="PEPTIDASE_M2"/>
    <property type="match status" value="1"/>
</dbReference>
<name>A0A1D2MI59_ORCCI</name>
<evidence type="ECO:0000313" key="8">
    <source>
        <dbReference type="Proteomes" id="UP000094527"/>
    </source>
</evidence>
<dbReference type="SUPFAM" id="SSF55486">
    <property type="entry name" value="Metalloproteases ('zincins'), catalytic domain"/>
    <property type="match status" value="1"/>
</dbReference>
<evidence type="ECO:0000313" key="7">
    <source>
        <dbReference type="EMBL" id="ODM92653.1"/>
    </source>
</evidence>
<dbReference type="OrthoDB" id="10029630at2759"/>
<comment type="similarity">
    <text evidence="1 6">Belongs to the peptidase M2 family.</text>
</comment>
<evidence type="ECO:0000256" key="4">
    <source>
        <dbReference type="ARBA" id="ARBA00023180"/>
    </source>
</evidence>
<dbReference type="GO" id="GO:0008237">
    <property type="term" value="F:metallopeptidase activity"/>
    <property type="evidence" value="ECO:0007669"/>
    <property type="project" value="InterPro"/>
</dbReference>
<comment type="caution">
    <text evidence="7">The sequence shown here is derived from an EMBL/GenBank/DDBJ whole genome shotgun (WGS) entry which is preliminary data.</text>
</comment>
<evidence type="ECO:0000256" key="1">
    <source>
        <dbReference type="ARBA" id="ARBA00008139"/>
    </source>
</evidence>
<proteinExistence type="inferred from homology"/>
<gene>
    <name evidence="7" type="ORF">Ocin01_14028</name>
</gene>
<comment type="caution">
    <text evidence="6">Lacks conserved residue(s) required for the propagation of feature annotation.</text>
</comment>
<feature type="binding site" evidence="5">
    <location>
        <position position="49"/>
    </location>
    <ligand>
        <name>chloride</name>
        <dbReference type="ChEBI" id="CHEBI:17996"/>
        <label>1</label>
    </ligand>
</feature>
<accession>A0A1D2MI59</accession>
<evidence type="ECO:0000256" key="6">
    <source>
        <dbReference type="PROSITE-ProRule" id="PRU01355"/>
    </source>
</evidence>
<dbReference type="GO" id="GO:0008241">
    <property type="term" value="F:peptidyl-dipeptidase activity"/>
    <property type="evidence" value="ECO:0007669"/>
    <property type="project" value="InterPro"/>
</dbReference>
<keyword evidence="3" id="KW-1015">Disulfide bond</keyword>
<dbReference type="PANTHER" id="PTHR10514">
    <property type="entry name" value="ANGIOTENSIN-CONVERTING ENZYME"/>
    <property type="match status" value="1"/>
</dbReference>
<dbReference type="STRING" id="48709.A0A1D2MI59"/>
<keyword evidence="4" id="KW-0325">Glycoprotein</keyword>